<comment type="subcellular location">
    <subcellularLocation>
        <location evidence="1">Secreted</location>
    </subcellularLocation>
</comment>
<sequence>MNRYLVIALLLLCSVALSECNCYENWSRCTPYTEVWADILWKNCSEYCRKCIGKAGGSCVQVHNKECSGGYQCQ</sequence>
<evidence type="ECO:0008006" key="8">
    <source>
        <dbReference type="Google" id="ProtNLM"/>
    </source>
</evidence>
<reference evidence="6 7" key="1">
    <citation type="submission" date="2013-12" db="EMBL/GenBank/DDBJ databases">
        <title>Draft genome of the parsitic nematode Ancylostoma duodenale.</title>
        <authorList>
            <person name="Mitreva M."/>
        </authorList>
    </citation>
    <scope>NUCLEOTIDE SEQUENCE [LARGE SCALE GENOMIC DNA]</scope>
    <source>
        <strain evidence="6 7">Zhejiang</strain>
    </source>
</reference>
<dbReference type="GO" id="GO:0005576">
    <property type="term" value="C:extracellular region"/>
    <property type="evidence" value="ECO:0007669"/>
    <property type="project" value="UniProtKB-SubCell"/>
</dbReference>
<dbReference type="Pfam" id="PF14865">
    <property type="entry name" value="Macin"/>
    <property type="match status" value="1"/>
</dbReference>
<protein>
    <recommendedName>
        <fullName evidence="8">ShTK domain protein</fullName>
    </recommendedName>
</protein>
<dbReference type="Gene3D" id="3.30.30.100">
    <property type="match status" value="1"/>
</dbReference>
<name>A0A0C2F5V5_9BILA</name>
<accession>A0A0C2F5V5</accession>
<evidence type="ECO:0000256" key="3">
    <source>
        <dbReference type="ARBA" id="ARBA00022525"/>
    </source>
</evidence>
<keyword evidence="4" id="KW-1015">Disulfide bond</keyword>
<gene>
    <name evidence="6" type="ORF">ANCDUO_26092</name>
</gene>
<feature type="signal peptide" evidence="5">
    <location>
        <begin position="1"/>
        <end position="20"/>
    </location>
</feature>
<dbReference type="OrthoDB" id="9988549at2759"/>
<evidence type="ECO:0000256" key="5">
    <source>
        <dbReference type="SAM" id="SignalP"/>
    </source>
</evidence>
<dbReference type="AlphaFoldDB" id="A0A0C2F5V5"/>
<keyword evidence="3" id="KW-0964">Secreted</keyword>
<feature type="chain" id="PRO_5002148705" description="ShTK domain protein" evidence="5">
    <location>
        <begin position="21"/>
        <end position="74"/>
    </location>
</feature>
<proteinExistence type="inferred from homology"/>
<dbReference type="InterPro" id="IPR029230">
    <property type="entry name" value="Macin"/>
</dbReference>
<dbReference type="InterPro" id="IPR038456">
    <property type="entry name" value="Macin_sf"/>
</dbReference>
<evidence type="ECO:0000313" key="6">
    <source>
        <dbReference type="EMBL" id="KIH43895.1"/>
    </source>
</evidence>
<dbReference type="EMBL" id="KN781910">
    <property type="protein sequence ID" value="KIH43895.1"/>
    <property type="molecule type" value="Genomic_DNA"/>
</dbReference>
<evidence type="ECO:0000256" key="4">
    <source>
        <dbReference type="ARBA" id="ARBA00023157"/>
    </source>
</evidence>
<evidence type="ECO:0000256" key="1">
    <source>
        <dbReference type="ARBA" id="ARBA00004613"/>
    </source>
</evidence>
<evidence type="ECO:0000313" key="7">
    <source>
        <dbReference type="Proteomes" id="UP000054047"/>
    </source>
</evidence>
<dbReference type="Proteomes" id="UP000054047">
    <property type="component" value="Unassembled WGS sequence"/>
</dbReference>
<keyword evidence="7" id="KW-1185">Reference proteome</keyword>
<organism evidence="6 7">
    <name type="scientific">Ancylostoma duodenale</name>
    <dbReference type="NCBI Taxonomy" id="51022"/>
    <lineage>
        <taxon>Eukaryota</taxon>
        <taxon>Metazoa</taxon>
        <taxon>Ecdysozoa</taxon>
        <taxon>Nematoda</taxon>
        <taxon>Chromadorea</taxon>
        <taxon>Rhabditida</taxon>
        <taxon>Rhabditina</taxon>
        <taxon>Rhabditomorpha</taxon>
        <taxon>Strongyloidea</taxon>
        <taxon>Ancylostomatidae</taxon>
        <taxon>Ancylostomatinae</taxon>
        <taxon>Ancylostoma</taxon>
    </lineage>
</organism>
<comment type="similarity">
    <text evidence="2">Belongs to the macin family.</text>
</comment>
<dbReference type="GO" id="GO:0006952">
    <property type="term" value="P:defense response"/>
    <property type="evidence" value="ECO:0007669"/>
    <property type="project" value="InterPro"/>
</dbReference>
<evidence type="ECO:0000256" key="2">
    <source>
        <dbReference type="ARBA" id="ARBA00010366"/>
    </source>
</evidence>
<keyword evidence="5" id="KW-0732">Signal</keyword>